<comment type="caution">
    <text evidence="2">The sequence shown here is derived from an EMBL/GenBank/DDBJ whole genome shotgun (WGS) entry which is preliminary data.</text>
</comment>
<sequence>MTAAETRSPGVTCSPRHSPLPDNCSGVIFCLGCRGSPGASPRDLERQGQRCHSPLNLPRPAHAERQQEPNTENTGMASTSYRKKYLSFVRIPLQTGSSENRADFSLMVWCKLLL</sequence>
<evidence type="ECO:0000313" key="3">
    <source>
        <dbReference type="Proteomes" id="UP001335648"/>
    </source>
</evidence>
<dbReference type="Proteomes" id="UP001335648">
    <property type="component" value="Unassembled WGS sequence"/>
</dbReference>
<feature type="region of interest" description="Disordered" evidence="1">
    <location>
        <begin position="38"/>
        <end position="78"/>
    </location>
</feature>
<evidence type="ECO:0000256" key="1">
    <source>
        <dbReference type="SAM" id="MobiDB-lite"/>
    </source>
</evidence>
<feature type="compositionally biased region" description="Polar residues" evidence="1">
    <location>
        <begin position="68"/>
        <end position="78"/>
    </location>
</feature>
<keyword evidence="3" id="KW-1185">Reference proteome</keyword>
<protein>
    <submittedName>
        <fullName evidence="2">Uncharacterized protein</fullName>
    </submittedName>
</protein>
<name>A0AAN8GZ27_9TELE</name>
<gene>
    <name evidence="2" type="ORF">CesoFtcFv8_009800</name>
</gene>
<organism evidence="2 3">
    <name type="scientific">Champsocephalus esox</name>
    <name type="common">pike icefish</name>
    <dbReference type="NCBI Taxonomy" id="159716"/>
    <lineage>
        <taxon>Eukaryota</taxon>
        <taxon>Metazoa</taxon>
        <taxon>Chordata</taxon>
        <taxon>Craniata</taxon>
        <taxon>Vertebrata</taxon>
        <taxon>Euteleostomi</taxon>
        <taxon>Actinopterygii</taxon>
        <taxon>Neopterygii</taxon>
        <taxon>Teleostei</taxon>
        <taxon>Neoteleostei</taxon>
        <taxon>Acanthomorphata</taxon>
        <taxon>Eupercaria</taxon>
        <taxon>Perciformes</taxon>
        <taxon>Notothenioidei</taxon>
        <taxon>Channichthyidae</taxon>
        <taxon>Champsocephalus</taxon>
    </lineage>
</organism>
<dbReference type="AlphaFoldDB" id="A0AAN8GZ27"/>
<proteinExistence type="predicted"/>
<evidence type="ECO:0000313" key="2">
    <source>
        <dbReference type="EMBL" id="KAK5896661.1"/>
    </source>
</evidence>
<dbReference type="EMBL" id="JAULUE010002053">
    <property type="protein sequence ID" value="KAK5896661.1"/>
    <property type="molecule type" value="Genomic_DNA"/>
</dbReference>
<feature type="region of interest" description="Disordered" evidence="1">
    <location>
        <begin position="1"/>
        <end position="21"/>
    </location>
</feature>
<accession>A0AAN8GZ27</accession>
<reference evidence="2 3" key="1">
    <citation type="journal article" date="2023" name="Mol. Biol. Evol.">
        <title>Genomics of Secondarily Temperate Adaptation in the Only Non-Antarctic Icefish.</title>
        <authorList>
            <person name="Rivera-Colon A.G."/>
            <person name="Rayamajhi N."/>
            <person name="Minhas B.F."/>
            <person name="Madrigal G."/>
            <person name="Bilyk K.T."/>
            <person name="Yoon V."/>
            <person name="Hune M."/>
            <person name="Gregory S."/>
            <person name="Cheng C.H.C."/>
            <person name="Catchen J.M."/>
        </authorList>
    </citation>
    <scope>NUCLEOTIDE SEQUENCE [LARGE SCALE GENOMIC DNA]</scope>
    <source>
        <strain evidence="2">JC2023a</strain>
    </source>
</reference>